<evidence type="ECO:0000313" key="2">
    <source>
        <dbReference type="EMBL" id="KAF7808167.1"/>
    </source>
</evidence>
<evidence type="ECO:0000313" key="3">
    <source>
        <dbReference type="Proteomes" id="UP000634136"/>
    </source>
</evidence>
<evidence type="ECO:0000256" key="1">
    <source>
        <dbReference type="SAM" id="MobiDB-lite"/>
    </source>
</evidence>
<accession>A0A834SQX2</accession>
<gene>
    <name evidence="2" type="ORF">G2W53_040328</name>
</gene>
<feature type="region of interest" description="Disordered" evidence="1">
    <location>
        <begin position="89"/>
        <end position="110"/>
    </location>
</feature>
<proteinExistence type="predicted"/>
<dbReference type="Proteomes" id="UP000634136">
    <property type="component" value="Unassembled WGS sequence"/>
</dbReference>
<dbReference type="AlphaFoldDB" id="A0A834SQX2"/>
<sequence length="110" mass="12644">MCFLTSFEIQSRFTIQNVFRHDLTSFPCDHDPYSSIISTQIPKYNAKRSFSLTCATTRLNFCLLSSYEIQSQFSNHIVFTQDLTNLPCDHKPDSSNTSAQPPKYKAKRPV</sequence>
<comment type="caution">
    <text evidence="2">The sequence shown here is derived from an EMBL/GenBank/DDBJ whole genome shotgun (WGS) entry which is preliminary data.</text>
</comment>
<reference evidence="2" key="1">
    <citation type="submission" date="2020-09" db="EMBL/GenBank/DDBJ databases">
        <title>Genome-Enabled Discovery of Anthraquinone Biosynthesis in Senna tora.</title>
        <authorList>
            <person name="Kang S.-H."/>
            <person name="Pandey R.P."/>
            <person name="Lee C.-M."/>
            <person name="Sim J.-S."/>
            <person name="Jeong J.-T."/>
            <person name="Choi B.-S."/>
            <person name="Jung M."/>
            <person name="Ginzburg D."/>
            <person name="Zhao K."/>
            <person name="Won S.Y."/>
            <person name="Oh T.-J."/>
            <person name="Yu Y."/>
            <person name="Kim N.-H."/>
            <person name="Lee O.R."/>
            <person name="Lee T.-H."/>
            <person name="Bashyal P."/>
            <person name="Kim T.-S."/>
            <person name="Lee W.-H."/>
            <person name="Kawkins C."/>
            <person name="Kim C.-K."/>
            <person name="Kim J.S."/>
            <person name="Ahn B.O."/>
            <person name="Rhee S.Y."/>
            <person name="Sohng J.K."/>
        </authorList>
    </citation>
    <scope>NUCLEOTIDE SEQUENCE</scope>
    <source>
        <tissue evidence="2">Leaf</tissue>
    </source>
</reference>
<name>A0A834SQX2_9FABA</name>
<dbReference type="EMBL" id="JAAIUW010000012">
    <property type="protein sequence ID" value="KAF7808167.1"/>
    <property type="molecule type" value="Genomic_DNA"/>
</dbReference>
<keyword evidence="3" id="KW-1185">Reference proteome</keyword>
<organism evidence="2 3">
    <name type="scientific">Senna tora</name>
    <dbReference type="NCBI Taxonomy" id="362788"/>
    <lineage>
        <taxon>Eukaryota</taxon>
        <taxon>Viridiplantae</taxon>
        <taxon>Streptophyta</taxon>
        <taxon>Embryophyta</taxon>
        <taxon>Tracheophyta</taxon>
        <taxon>Spermatophyta</taxon>
        <taxon>Magnoliopsida</taxon>
        <taxon>eudicotyledons</taxon>
        <taxon>Gunneridae</taxon>
        <taxon>Pentapetalae</taxon>
        <taxon>rosids</taxon>
        <taxon>fabids</taxon>
        <taxon>Fabales</taxon>
        <taxon>Fabaceae</taxon>
        <taxon>Caesalpinioideae</taxon>
        <taxon>Cassia clade</taxon>
        <taxon>Senna</taxon>
    </lineage>
</organism>
<protein>
    <submittedName>
        <fullName evidence="2">Uncharacterized protein</fullName>
    </submittedName>
</protein>